<dbReference type="InterPro" id="IPR002562">
    <property type="entry name" value="3'-5'_exonuclease_dom"/>
</dbReference>
<evidence type="ECO:0000259" key="1">
    <source>
        <dbReference type="Pfam" id="PF01612"/>
    </source>
</evidence>
<dbReference type="PANTHER" id="PTHR43040:SF1">
    <property type="entry name" value="RIBONUCLEASE D"/>
    <property type="match status" value="1"/>
</dbReference>
<dbReference type="PANTHER" id="PTHR43040">
    <property type="entry name" value="RIBONUCLEASE D"/>
    <property type="match status" value="1"/>
</dbReference>
<dbReference type="Gene3D" id="3.30.420.10">
    <property type="entry name" value="Ribonuclease H-like superfamily/Ribonuclease H"/>
    <property type="match status" value="1"/>
</dbReference>
<protein>
    <recommendedName>
        <fullName evidence="1">3'-5' exonuclease domain-containing protein</fullName>
    </recommendedName>
</protein>
<dbReference type="InterPro" id="IPR012337">
    <property type="entry name" value="RNaseH-like_sf"/>
</dbReference>
<dbReference type="SUPFAM" id="SSF53098">
    <property type="entry name" value="Ribonuclease H-like"/>
    <property type="match status" value="1"/>
</dbReference>
<proteinExistence type="predicted"/>
<dbReference type="AlphaFoldDB" id="A0A8H7E973"/>
<evidence type="ECO:0000313" key="3">
    <source>
        <dbReference type="Proteomes" id="UP000606974"/>
    </source>
</evidence>
<gene>
    <name evidence="2" type="ORF">GJ744_011996</name>
</gene>
<organism evidence="2 3">
    <name type="scientific">Endocarpon pusillum</name>
    <dbReference type="NCBI Taxonomy" id="364733"/>
    <lineage>
        <taxon>Eukaryota</taxon>
        <taxon>Fungi</taxon>
        <taxon>Dikarya</taxon>
        <taxon>Ascomycota</taxon>
        <taxon>Pezizomycotina</taxon>
        <taxon>Eurotiomycetes</taxon>
        <taxon>Chaetothyriomycetidae</taxon>
        <taxon>Verrucariales</taxon>
        <taxon>Verrucariaceae</taxon>
        <taxon>Endocarpon</taxon>
    </lineage>
</organism>
<name>A0A8H7E973_9EURO</name>
<dbReference type="GO" id="GO:0003676">
    <property type="term" value="F:nucleic acid binding"/>
    <property type="evidence" value="ECO:0007669"/>
    <property type="project" value="InterPro"/>
</dbReference>
<dbReference type="EMBL" id="JAACFV010000009">
    <property type="protein sequence ID" value="KAF7512893.1"/>
    <property type="molecule type" value="Genomic_DNA"/>
</dbReference>
<accession>A0A8H7E973</accession>
<dbReference type="GO" id="GO:0006139">
    <property type="term" value="P:nucleobase-containing compound metabolic process"/>
    <property type="evidence" value="ECO:0007669"/>
    <property type="project" value="InterPro"/>
</dbReference>
<sequence>MLDMLPTSHEPRLSIDLEGLDLGKKKGEIHLVQLYDSFCHHLYIIDVCTLGPAAFSTPASDGKMTLRKILESDWILKLICDVRSDARALFQEFKIHLHGIKDIQNIELASRRDPTERRWRKGLSRLIERYADLSTEQMNKSQAYKNNGRYLCQDYGFVQFSVRPLRKDLTVYAANDVLYLPRIYSNLIKDMSLERVRSADASNH</sequence>
<comment type="caution">
    <text evidence="2">The sequence shown here is derived from an EMBL/GenBank/DDBJ whole genome shotgun (WGS) entry which is preliminary data.</text>
</comment>
<feature type="domain" description="3'-5' exonuclease" evidence="1">
    <location>
        <begin position="11"/>
        <end position="190"/>
    </location>
</feature>
<dbReference type="Pfam" id="PF01612">
    <property type="entry name" value="DNA_pol_A_exo1"/>
    <property type="match status" value="1"/>
</dbReference>
<dbReference type="OrthoDB" id="26838at2759"/>
<keyword evidence="3" id="KW-1185">Reference proteome</keyword>
<dbReference type="GO" id="GO:0008408">
    <property type="term" value="F:3'-5' exonuclease activity"/>
    <property type="evidence" value="ECO:0007669"/>
    <property type="project" value="InterPro"/>
</dbReference>
<reference evidence="2" key="1">
    <citation type="submission" date="2020-02" db="EMBL/GenBank/DDBJ databases">
        <authorList>
            <person name="Palmer J.M."/>
        </authorList>
    </citation>
    <scope>NUCLEOTIDE SEQUENCE</scope>
    <source>
        <strain evidence="2">EPUS1.4</strain>
        <tissue evidence="2">Thallus</tissue>
    </source>
</reference>
<evidence type="ECO:0000313" key="2">
    <source>
        <dbReference type="EMBL" id="KAF7512893.1"/>
    </source>
</evidence>
<dbReference type="Proteomes" id="UP000606974">
    <property type="component" value="Unassembled WGS sequence"/>
</dbReference>
<dbReference type="InterPro" id="IPR036397">
    <property type="entry name" value="RNaseH_sf"/>
</dbReference>